<feature type="transmembrane region" description="Helical" evidence="6">
    <location>
        <begin position="84"/>
        <end position="103"/>
    </location>
</feature>
<sequence>MIESILIYIGIVIIALLGFWGKALSASGVLAAVAVGSAIYVGFDLKGLVLLGTFFGTSTIWSKFRKDRKKKLEEKLEKSDQRDFVQVMVNGGAAAVISLLYFITEYHLFEKLFIISLAASNSDTWASEIGTLSKGKPYLLTTFRKVERGTSGAVSMLGTLSALIGSLLIVYVAHLLSFSLTGVDIMIVTILGFMGNLIDTVLGAVIQITYSCPVCHLETERTTHCRTRTVPLKGCSLFNNDMVNGLSNVLAICLGLLWYAWV</sequence>
<protein>
    <submittedName>
        <fullName evidence="7">DUF92 domain-containing protein</fullName>
    </submittedName>
</protein>
<proteinExistence type="inferred from homology"/>
<dbReference type="PANTHER" id="PTHR13353:SF5">
    <property type="entry name" value="TRANSMEMBRANE PROTEIN 19"/>
    <property type="match status" value="1"/>
</dbReference>
<comment type="caution">
    <text evidence="7">The sequence shown here is derived from an EMBL/GenBank/DDBJ whole genome shotgun (WGS) entry which is preliminary data.</text>
</comment>
<dbReference type="EMBL" id="JBHRZT010000020">
    <property type="protein sequence ID" value="MFC3882915.1"/>
    <property type="molecule type" value="Genomic_DNA"/>
</dbReference>
<evidence type="ECO:0000256" key="5">
    <source>
        <dbReference type="ARBA" id="ARBA00023136"/>
    </source>
</evidence>
<feature type="transmembrane region" description="Helical" evidence="6">
    <location>
        <begin position="45"/>
        <end position="64"/>
    </location>
</feature>
<reference evidence="8" key="1">
    <citation type="journal article" date="2019" name="Int. J. Syst. Evol. Microbiol.">
        <title>The Global Catalogue of Microorganisms (GCM) 10K type strain sequencing project: providing services to taxonomists for standard genome sequencing and annotation.</title>
        <authorList>
            <consortium name="The Broad Institute Genomics Platform"/>
            <consortium name="The Broad Institute Genome Sequencing Center for Infectious Disease"/>
            <person name="Wu L."/>
            <person name="Ma J."/>
        </authorList>
    </citation>
    <scope>NUCLEOTIDE SEQUENCE [LARGE SCALE GENOMIC DNA]</scope>
    <source>
        <strain evidence="8">CCUG 61889</strain>
    </source>
</reference>
<keyword evidence="5 6" id="KW-0472">Membrane</keyword>
<comment type="subcellular location">
    <subcellularLocation>
        <location evidence="1">Membrane</location>
        <topology evidence="1">Multi-pass membrane protein</topology>
    </subcellularLocation>
</comment>
<name>A0ABV8B108_9BACI</name>
<evidence type="ECO:0000256" key="3">
    <source>
        <dbReference type="ARBA" id="ARBA00022692"/>
    </source>
</evidence>
<dbReference type="InterPro" id="IPR002794">
    <property type="entry name" value="DUF92_TMEM19"/>
</dbReference>
<evidence type="ECO:0000256" key="2">
    <source>
        <dbReference type="ARBA" id="ARBA00009012"/>
    </source>
</evidence>
<feature type="transmembrane region" description="Helical" evidence="6">
    <location>
        <begin position="242"/>
        <end position="261"/>
    </location>
</feature>
<feature type="transmembrane region" description="Helical" evidence="6">
    <location>
        <begin position="153"/>
        <end position="173"/>
    </location>
</feature>
<evidence type="ECO:0000256" key="4">
    <source>
        <dbReference type="ARBA" id="ARBA00022989"/>
    </source>
</evidence>
<keyword evidence="8" id="KW-1185">Reference proteome</keyword>
<evidence type="ECO:0000256" key="6">
    <source>
        <dbReference type="SAM" id="Phobius"/>
    </source>
</evidence>
<evidence type="ECO:0000313" key="8">
    <source>
        <dbReference type="Proteomes" id="UP001595752"/>
    </source>
</evidence>
<dbReference type="Pfam" id="PF01940">
    <property type="entry name" value="DUF92"/>
    <property type="match status" value="1"/>
</dbReference>
<dbReference type="RefSeq" id="WP_377912814.1">
    <property type="nucleotide sequence ID" value="NZ_JBHRZT010000020.1"/>
</dbReference>
<dbReference type="Proteomes" id="UP001595752">
    <property type="component" value="Unassembled WGS sequence"/>
</dbReference>
<feature type="transmembrane region" description="Helical" evidence="6">
    <location>
        <begin position="185"/>
        <end position="210"/>
    </location>
</feature>
<evidence type="ECO:0000256" key="1">
    <source>
        <dbReference type="ARBA" id="ARBA00004141"/>
    </source>
</evidence>
<dbReference type="PANTHER" id="PTHR13353">
    <property type="entry name" value="TRANSMEMBRANE PROTEIN 19"/>
    <property type="match status" value="1"/>
</dbReference>
<accession>A0ABV8B108</accession>
<feature type="transmembrane region" description="Helical" evidence="6">
    <location>
        <begin position="7"/>
        <end position="39"/>
    </location>
</feature>
<gene>
    <name evidence="7" type="ORF">ACFOU2_05095</name>
</gene>
<comment type="similarity">
    <text evidence="2">Belongs to the TMEM19 family.</text>
</comment>
<keyword evidence="4 6" id="KW-1133">Transmembrane helix</keyword>
<evidence type="ECO:0000313" key="7">
    <source>
        <dbReference type="EMBL" id="MFC3882915.1"/>
    </source>
</evidence>
<keyword evidence="3 6" id="KW-0812">Transmembrane</keyword>
<organism evidence="7 8">
    <name type="scientific">Bacillus songklensis</name>
    <dbReference type="NCBI Taxonomy" id="1069116"/>
    <lineage>
        <taxon>Bacteria</taxon>
        <taxon>Bacillati</taxon>
        <taxon>Bacillota</taxon>
        <taxon>Bacilli</taxon>
        <taxon>Bacillales</taxon>
        <taxon>Bacillaceae</taxon>
        <taxon>Bacillus</taxon>
    </lineage>
</organism>